<dbReference type="InterPro" id="IPR036249">
    <property type="entry name" value="Thioredoxin-like_sf"/>
</dbReference>
<sequence>MPKPLTPTALARRWACLAALSRPFLPVYAALPVGAPAPDFRAEAALAGKPFPFHLAEALKKGPVVLYFYPKAFTSGCTLEAHQFAEASEQFEQLGASVIGISNDSIETLTKFSVEACRNKFAVAADAGARVMKDYDAKLLLMPGTADRISYLISSEARIVAVHASLNAEGHVAAMLKAAQALTAGKAKSTQNKP</sequence>
<dbReference type="GO" id="GO:0045454">
    <property type="term" value="P:cell redox homeostasis"/>
    <property type="evidence" value="ECO:0007669"/>
    <property type="project" value="TreeGrafter"/>
</dbReference>
<accession>A0A840L9I1</accession>
<dbReference type="EMBL" id="JACHLP010000003">
    <property type="protein sequence ID" value="MBB4843332.1"/>
    <property type="molecule type" value="Genomic_DNA"/>
</dbReference>
<evidence type="ECO:0000256" key="2">
    <source>
        <dbReference type="ARBA" id="ARBA00013017"/>
    </source>
</evidence>
<evidence type="ECO:0000256" key="8">
    <source>
        <dbReference type="ARBA" id="ARBA00032824"/>
    </source>
</evidence>
<organism evidence="14 15">
    <name type="scientific">Roseateles oligotrophus</name>
    <dbReference type="NCBI Taxonomy" id="1769250"/>
    <lineage>
        <taxon>Bacteria</taxon>
        <taxon>Pseudomonadati</taxon>
        <taxon>Pseudomonadota</taxon>
        <taxon>Betaproteobacteria</taxon>
        <taxon>Burkholderiales</taxon>
        <taxon>Sphaerotilaceae</taxon>
        <taxon>Roseateles</taxon>
    </lineage>
</organism>
<comment type="catalytic activity">
    <reaction evidence="11">
        <text>a hydroperoxide + [thioredoxin]-dithiol = an alcohol + [thioredoxin]-disulfide + H2O</text>
        <dbReference type="Rhea" id="RHEA:62620"/>
        <dbReference type="Rhea" id="RHEA-COMP:10698"/>
        <dbReference type="Rhea" id="RHEA-COMP:10700"/>
        <dbReference type="ChEBI" id="CHEBI:15377"/>
        <dbReference type="ChEBI" id="CHEBI:29950"/>
        <dbReference type="ChEBI" id="CHEBI:30879"/>
        <dbReference type="ChEBI" id="CHEBI:35924"/>
        <dbReference type="ChEBI" id="CHEBI:50058"/>
        <dbReference type="EC" id="1.11.1.24"/>
    </reaction>
</comment>
<evidence type="ECO:0000256" key="1">
    <source>
        <dbReference type="ARBA" id="ARBA00003330"/>
    </source>
</evidence>
<dbReference type="AlphaFoldDB" id="A0A840L9I1"/>
<reference evidence="14 15" key="1">
    <citation type="submission" date="2020-08" db="EMBL/GenBank/DDBJ databases">
        <title>Functional genomics of gut bacteria from endangered species of beetles.</title>
        <authorList>
            <person name="Carlos-Shanley C."/>
        </authorList>
    </citation>
    <scope>NUCLEOTIDE SEQUENCE [LARGE SCALE GENOMIC DNA]</scope>
    <source>
        <strain evidence="14 15">S00239</strain>
    </source>
</reference>
<feature type="chain" id="PRO_5032972670" description="thioredoxin-dependent peroxiredoxin" evidence="12">
    <location>
        <begin position="30"/>
        <end position="194"/>
    </location>
</feature>
<evidence type="ECO:0000256" key="5">
    <source>
        <dbReference type="ARBA" id="ARBA00023002"/>
    </source>
</evidence>
<dbReference type="PANTHER" id="PTHR42801:SF4">
    <property type="entry name" value="AHPC_TSA FAMILY PROTEIN"/>
    <property type="match status" value="1"/>
</dbReference>
<evidence type="ECO:0000256" key="3">
    <source>
        <dbReference type="ARBA" id="ARBA00022559"/>
    </source>
</evidence>
<keyword evidence="5" id="KW-0560">Oxidoreductase</keyword>
<evidence type="ECO:0000259" key="13">
    <source>
        <dbReference type="PROSITE" id="PS51352"/>
    </source>
</evidence>
<dbReference type="GO" id="GO:0008379">
    <property type="term" value="F:thioredoxin peroxidase activity"/>
    <property type="evidence" value="ECO:0007669"/>
    <property type="project" value="TreeGrafter"/>
</dbReference>
<keyword evidence="15" id="KW-1185">Reference proteome</keyword>
<gene>
    <name evidence="14" type="ORF">HNP55_001851</name>
</gene>
<dbReference type="InterPro" id="IPR050924">
    <property type="entry name" value="Peroxiredoxin_BCP/PrxQ"/>
</dbReference>
<comment type="similarity">
    <text evidence="9">Belongs to the peroxiredoxin family. BCP/PrxQ subfamily.</text>
</comment>
<evidence type="ECO:0000313" key="15">
    <source>
        <dbReference type="Proteomes" id="UP000562027"/>
    </source>
</evidence>
<dbReference type="SUPFAM" id="SSF52833">
    <property type="entry name" value="Thioredoxin-like"/>
    <property type="match status" value="1"/>
</dbReference>
<feature type="domain" description="Thioredoxin" evidence="13">
    <location>
        <begin position="31"/>
        <end position="184"/>
    </location>
</feature>
<evidence type="ECO:0000256" key="10">
    <source>
        <dbReference type="ARBA" id="ARBA00042639"/>
    </source>
</evidence>
<dbReference type="Pfam" id="PF00578">
    <property type="entry name" value="AhpC-TSA"/>
    <property type="match status" value="1"/>
</dbReference>
<dbReference type="PANTHER" id="PTHR42801">
    <property type="entry name" value="THIOREDOXIN-DEPENDENT PEROXIDE REDUCTASE"/>
    <property type="match status" value="1"/>
</dbReference>
<dbReference type="RefSeq" id="WP_184298484.1">
    <property type="nucleotide sequence ID" value="NZ_JACHLP010000003.1"/>
</dbReference>
<evidence type="ECO:0000313" key="14">
    <source>
        <dbReference type="EMBL" id="MBB4843332.1"/>
    </source>
</evidence>
<evidence type="ECO:0000256" key="12">
    <source>
        <dbReference type="SAM" id="SignalP"/>
    </source>
</evidence>
<dbReference type="InterPro" id="IPR013766">
    <property type="entry name" value="Thioredoxin_domain"/>
</dbReference>
<dbReference type="Proteomes" id="UP000562027">
    <property type="component" value="Unassembled WGS sequence"/>
</dbReference>
<dbReference type="InterPro" id="IPR000866">
    <property type="entry name" value="AhpC/TSA"/>
</dbReference>
<dbReference type="EC" id="1.11.1.24" evidence="2"/>
<keyword evidence="12" id="KW-0732">Signal</keyword>
<evidence type="ECO:0000256" key="7">
    <source>
        <dbReference type="ARBA" id="ARBA00023284"/>
    </source>
</evidence>
<comment type="caution">
    <text evidence="14">The sequence shown here is derived from an EMBL/GenBank/DDBJ whole genome shotgun (WGS) entry which is preliminary data.</text>
</comment>
<evidence type="ECO:0000256" key="4">
    <source>
        <dbReference type="ARBA" id="ARBA00022862"/>
    </source>
</evidence>
<dbReference type="GO" id="GO:0005737">
    <property type="term" value="C:cytoplasm"/>
    <property type="evidence" value="ECO:0007669"/>
    <property type="project" value="TreeGrafter"/>
</dbReference>
<dbReference type="CDD" id="cd03017">
    <property type="entry name" value="PRX_BCP"/>
    <property type="match status" value="1"/>
</dbReference>
<dbReference type="PROSITE" id="PS51352">
    <property type="entry name" value="THIOREDOXIN_2"/>
    <property type="match status" value="1"/>
</dbReference>
<proteinExistence type="inferred from homology"/>
<comment type="function">
    <text evidence="1">Thiol-specific peroxidase that catalyzes the reduction of hydrogen peroxide and organic hydroperoxides to water and alcohols, respectively. Plays a role in cell protection against oxidative stress by detoxifying peroxides and as sensor of hydrogen peroxide-mediated signaling events.</text>
</comment>
<evidence type="ECO:0000256" key="11">
    <source>
        <dbReference type="ARBA" id="ARBA00049091"/>
    </source>
</evidence>
<evidence type="ECO:0000256" key="9">
    <source>
        <dbReference type="ARBA" id="ARBA00038489"/>
    </source>
</evidence>
<keyword evidence="7" id="KW-0676">Redox-active center</keyword>
<feature type="signal peptide" evidence="12">
    <location>
        <begin position="1"/>
        <end position="29"/>
    </location>
</feature>
<dbReference type="GO" id="GO:0034599">
    <property type="term" value="P:cellular response to oxidative stress"/>
    <property type="evidence" value="ECO:0007669"/>
    <property type="project" value="TreeGrafter"/>
</dbReference>
<keyword evidence="6" id="KW-1015">Disulfide bond</keyword>
<name>A0A840L9I1_9BURK</name>
<keyword evidence="3" id="KW-0575">Peroxidase</keyword>
<evidence type="ECO:0000256" key="6">
    <source>
        <dbReference type="ARBA" id="ARBA00023157"/>
    </source>
</evidence>
<dbReference type="Gene3D" id="3.40.30.10">
    <property type="entry name" value="Glutaredoxin"/>
    <property type="match status" value="1"/>
</dbReference>
<keyword evidence="4" id="KW-0049">Antioxidant</keyword>
<protein>
    <recommendedName>
        <fullName evidence="2">thioredoxin-dependent peroxiredoxin</fullName>
        <ecNumber evidence="2">1.11.1.24</ecNumber>
    </recommendedName>
    <alternativeName>
        <fullName evidence="8">Thioredoxin peroxidase</fullName>
    </alternativeName>
    <alternativeName>
        <fullName evidence="10">Thioredoxin-dependent peroxiredoxin Bcp</fullName>
    </alternativeName>
</protein>